<proteinExistence type="predicted"/>
<name>F2I9W2_FLUTR</name>
<dbReference type="EMBL" id="CP002542">
    <property type="protein sequence ID" value="AEA44120.1"/>
    <property type="molecule type" value="Genomic_DNA"/>
</dbReference>
<dbReference type="Proteomes" id="UP000007463">
    <property type="component" value="Chromosome"/>
</dbReference>
<dbReference type="eggNOG" id="ENOG5032RC7">
    <property type="taxonomic scope" value="Bacteria"/>
</dbReference>
<evidence type="ECO:0000313" key="1">
    <source>
        <dbReference type="EMBL" id="AEA44120.1"/>
    </source>
</evidence>
<evidence type="ECO:0000313" key="2">
    <source>
        <dbReference type="Proteomes" id="UP000007463"/>
    </source>
</evidence>
<protein>
    <recommendedName>
        <fullName evidence="3">Anti-bacteriophage protein A/HamA C-terminal domain-containing protein</fullName>
    </recommendedName>
</protein>
<accession>F2I9W2</accession>
<sequence length="222" mass="24836">MSIHGISTECGVYMIHVKILDINHRAKEIIDTLLDRSWIKRLGVIDQKAYNARAEKTITHLVENILNHVEDTVTEEFGEYLISDSAGNALSEVHKHKKIALAELWKEQMTGNPGFDFHTESPMELVIFGEAKFKSSGSPYTVALNQIVSFITDQKDVMELADLQKLASEKSIQNALDNKKGFIAAFSLNAKNQSAIFEKALKTDAAKNLLNFAELYLIGIEI</sequence>
<organism evidence="1 2">
    <name type="scientific">Fluviicola taffensis (strain DSM 16823 / NCIMB 13979 / RW262)</name>
    <dbReference type="NCBI Taxonomy" id="755732"/>
    <lineage>
        <taxon>Bacteria</taxon>
        <taxon>Pseudomonadati</taxon>
        <taxon>Bacteroidota</taxon>
        <taxon>Flavobacteriia</taxon>
        <taxon>Flavobacteriales</taxon>
        <taxon>Crocinitomicaceae</taxon>
        <taxon>Fluviicola</taxon>
    </lineage>
</organism>
<reference evidence="1 2" key="1">
    <citation type="journal article" date="2011" name="Stand. Genomic Sci.">
        <title>Complete genome sequence of the gliding freshwater bacterium Fluviicola taffensis type strain (RW262).</title>
        <authorList>
            <person name="Woyke T."/>
            <person name="Chertkov O."/>
            <person name="Lapidus A."/>
            <person name="Nolan M."/>
            <person name="Lucas S."/>
            <person name="Del Rio T.G."/>
            <person name="Tice H."/>
            <person name="Cheng J.F."/>
            <person name="Tapia R."/>
            <person name="Han C."/>
            <person name="Goodwin L."/>
            <person name="Pitluck S."/>
            <person name="Liolios K."/>
            <person name="Pagani I."/>
            <person name="Ivanova N."/>
            <person name="Huntemann M."/>
            <person name="Mavromatis K."/>
            <person name="Mikhailova N."/>
            <person name="Pati A."/>
            <person name="Chen A."/>
            <person name="Palaniappan K."/>
            <person name="Land M."/>
            <person name="Hauser L."/>
            <person name="Brambilla E.M."/>
            <person name="Rohde M."/>
            <person name="Mwirichia R."/>
            <person name="Sikorski J."/>
            <person name="Tindall B.J."/>
            <person name="Goker M."/>
            <person name="Bristow J."/>
            <person name="Eisen J.A."/>
            <person name="Markowitz V."/>
            <person name="Hugenholtz P."/>
            <person name="Klenk H.P."/>
            <person name="Kyrpides N.C."/>
        </authorList>
    </citation>
    <scope>NUCLEOTIDE SEQUENCE [LARGE SCALE GENOMIC DNA]</scope>
    <source>
        <strain evidence="2">DSM 16823 / RW262 / RW262</strain>
    </source>
</reference>
<keyword evidence="2" id="KW-1185">Reference proteome</keyword>
<dbReference type="AlphaFoldDB" id="F2I9W2"/>
<dbReference type="HOGENOM" id="CLU_069091_0_0_10"/>
<reference evidence="2" key="2">
    <citation type="submission" date="2011-02" db="EMBL/GenBank/DDBJ databases">
        <title>The complete genome of Fluviicola taffensis DSM 16823.</title>
        <authorList>
            <consortium name="US DOE Joint Genome Institute (JGI-PGF)"/>
            <person name="Lucas S."/>
            <person name="Copeland A."/>
            <person name="Lapidus A."/>
            <person name="Bruce D."/>
            <person name="Goodwin L."/>
            <person name="Pitluck S."/>
            <person name="Kyrpides N."/>
            <person name="Mavromatis K."/>
            <person name="Ivanova N."/>
            <person name="Mikhailova N."/>
            <person name="Pagani I."/>
            <person name="Chertkov O."/>
            <person name="Detter J.C."/>
            <person name="Han C."/>
            <person name="Tapia R."/>
            <person name="Land M."/>
            <person name="Hauser L."/>
            <person name="Markowitz V."/>
            <person name="Cheng J.-F."/>
            <person name="Hugenholtz P."/>
            <person name="Woyke T."/>
            <person name="Wu D."/>
            <person name="Tindall B."/>
            <person name="Pomrenke H.G."/>
            <person name="Brambilla E."/>
            <person name="Klenk H.-P."/>
            <person name="Eisen J.A."/>
        </authorList>
    </citation>
    <scope>NUCLEOTIDE SEQUENCE [LARGE SCALE GENOMIC DNA]</scope>
    <source>
        <strain evidence="2">DSM 16823 / RW262 / RW262</strain>
    </source>
</reference>
<gene>
    <name evidence="1" type="ordered locus">Fluta_2134</name>
</gene>
<evidence type="ECO:0008006" key="3">
    <source>
        <dbReference type="Google" id="ProtNLM"/>
    </source>
</evidence>
<dbReference type="RefSeq" id="WP_013686890.1">
    <property type="nucleotide sequence ID" value="NC_015321.1"/>
</dbReference>
<dbReference type="STRING" id="755732.Fluta_2134"/>
<dbReference type="OrthoDB" id="7000645at2"/>
<dbReference type="KEGG" id="fte:Fluta_2134"/>